<dbReference type="InterPro" id="IPR050612">
    <property type="entry name" value="Prok_Mopterin_Oxidored"/>
</dbReference>
<dbReference type="EMBL" id="CP090978">
    <property type="protein sequence ID" value="UJF32050.1"/>
    <property type="molecule type" value="Genomic_DNA"/>
</dbReference>
<evidence type="ECO:0000313" key="3">
    <source>
        <dbReference type="Proteomes" id="UP001649230"/>
    </source>
</evidence>
<protein>
    <recommendedName>
        <fullName evidence="1">Molybdopterin dinucleotide-binding domain-containing protein</fullName>
    </recommendedName>
</protein>
<proteinExistence type="predicted"/>
<gene>
    <name evidence="2" type="ORF">L0M14_20245</name>
</gene>
<reference evidence="2 3" key="1">
    <citation type="journal article" date="2024" name="Int. J. Syst. Evol. Microbiol.">
        <title>Paenibacillus hexagrammi sp. nov., a novel bacterium isolated from the gut content of Hexagrammos agrammus.</title>
        <authorList>
            <person name="Jung H.K."/>
            <person name="Kim D.G."/>
            <person name="Zin H."/>
            <person name="Park J."/>
            <person name="Jung H."/>
            <person name="Kim Y.O."/>
            <person name="Kong H.J."/>
            <person name="Kim J.W."/>
            <person name="Kim Y.S."/>
        </authorList>
    </citation>
    <scope>NUCLEOTIDE SEQUENCE [LARGE SCALE GENOMIC DNA]</scope>
    <source>
        <strain evidence="2 3">YPD9-1</strain>
    </source>
</reference>
<organism evidence="2 3">
    <name type="scientific">Paenibacillus hexagrammi</name>
    <dbReference type="NCBI Taxonomy" id="2908839"/>
    <lineage>
        <taxon>Bacteria</taxon>
        <taxon>Bacillati</taxon>
        <taxon>Bacillota</taxon>
        <taxon>Bacilli</taxon>
        <taxon>Bacillales</taxon>
        <taxon>Paenibacillaceae</taxon>
        <taxon>Paenibacillus</taxon>
    </lineage>
</organism>
<keyword evidence="3" id="KW-1185">Reference proteome</keyword>
<name>A0ABY3SG34_9BACL</name>
<dbReference type="Pfam" id="PF01568">
    <property type="entry name" value="Molydop_binding"/>
    <property type="match status" value="1"/>
</dbReference>
<feature type="domain" description="Molybdopterin dinucleotide-binding" evidence="1">
    <location>
        <begin position="2"/>
        <end position="77"/>
    </location>
</feature>
<dbReference type="PANTHER" id="PTHR43742">
    <property type="entry name" value="TRIMETHYLAMINE-N-OXIDE REDUCTASE"/>
    <property type="match status" value="1"/>
</dbReference>
<accession>A0ABY3SG34</accession>
<dbReference type="CDD" id="cd00508">
    <property type="entry name" value="MopB_CT_Fdh-Nap-like"/>
    <property type="match status" value="1"/>
</dbReference>
<dbReference type="RefSeq" id="WP_235118395.1">
    <property type="nucleotide sequence ID" value="NZ_CP090978.1"/>
</dbReference>
<dbReference type="Proteomes" id="UP001649230">
    <property type="component" value="Chromosome"/>
</dbReference>
<dbReference type="InterPro" id="IPR006657">
    <property type="entry name" value="MoPterin_dinucl-bd_dom"/>
</dbReference>
<dbReference type="SUPFAM" id="SSF50692">
    <property type="entry name" value="ADC-like"/>
    <property type="match status" value="1"/>
</dbReference>
<dbReference type="InterPro" id="IPR009010">
    <property type="entry name" value="Asp_de-COase-like_dom_sf"/>
</dbReference>
<dbReference type="Gene3D" id="2.40.40.20">
    <property type="match status" value="1"/>
</dbReference>
<dbReference type="PANTHER" id="PTHR43742:SF2">
    <property type="entry name" value="ASSIMILATORY NITRATE REDUCTASE CATALYTIC SUBUNIT"/>
    <property type="match status" value="1"/>
</dbReference>
<evidence type="ECO:0000313" key="2">
    <source>
        <dbReference type="EMBL" id="UJF32050.1"/>
    </source>
</evidence>
<sequence>MAEIHPWLAGKIGLGLDSKIRITSRRGSLVFQVKVTEGIQPRTVFVPFHWGEELSINKLTMDALDPTSRMPEFKICAVKVERAD</sequence>
<evidence type="ECO:0000259" key="1">
    <source>
        <dbReference type="Pfam" id="PF01568"/>
    </source>
</evidence>